<feature type="transmembrane region" description="Helical" evidence="1">
    <location>
        <begin position="124"/>
        <end position="143"/>
    </location>
</feature>
<feature type="transmembrane region" description="Helical" evidence="1">
    <location>
        <begin position="35"/>
        <end position="58"/>
    </location>
</feature>
<name>A0A430J707_9BACL</name>
<accession>A0A430J707</accession>
<dbReference type="EMBL" id="RXHU01000088">
    <property type="protein sequence ID" value="RTE04435.1"/>
    <property type="molecule type" value="Genomic_DNA"/>
</dbReference>
<evidence type="ECO:0000313" key="2">
    <source>
        <dbReference type="EMBL" id="RTE04435.1"/>
    </source>
</evidence>
<gene>
    <name evidence="2" type="ORF">EJQ19_26310</name>
</gene>
<keyword evidence="1" id="KW-0472">Membrane</keyword>
<dbReference type="Proteomes" id="UP000276128">
    <property type="component" value="Unassembled WGS sequence"/>
</dbReference>
<keyword evidence="1" id="KW-1133">Transmembrane helix</keyword>
<evidence type="ECO:0000313" key="3">
    <source>
        <dbReference type="Proteomes" id="UP000276128"/>
    </source>
</evidence>
<keyword evidence="3" id="KW-1185">Reference proteome</keyword>
<dbReference type="RefSeq" id="WP_126144200.1">
    <property type="nucleotide sequence ID" value="NZ_RXHU01000088.1"/>
</dbReference>
<keyword evidence="1" id="KW-0812">Transmembrane</keyword>
<feature type="transmembrane region" description="Helical" evidence="1">
    <location>
        <begin position="97"/>
        <end position="118"/>
    </location>
</feature>
<feature type="transmembrane region" description="Helical" evidence="1">
    <location>
        <begin position="70"/>
        <end position="90"/>
    </location>
</feature>
<evidence type="ECO:0000256" key="1">
    <source>
        <dbReference type="SAM" id="Phobius"/>
    </source>
</evidence>
<feature type="transmembrane region" description="Helical" evidence="1">
    <location>
        <begin position="155"/>
        <end position="174"/>
    </location>
</feature>
<feature type="transmembrane region" description="Helical" evidence="1">
    <location>
        <begin position="248"/>
        <end position="272"/>
    </location>
</feature>
<comment type="caution">
    <text evidence="2">The sequence shown here is derived from an EMBL/GenBank/DDBJ whole genome shotgun (WGS) entry which is preliminary data.</text>
</comment>
<sequence length="285" mass="33146">MPNYVPYLLLACIAILITIVTAIRKQEPFTLFLHLSFAGMIYVFEVFVLVVFEAYTYYPKFLKNSFLDSMVGATFSDFFIVPSIGVLLAFYQLRWPWIGFFAAAMSGLDVLFVHLGLYSHEGWSSWYTFFALLFFFPMCRIWIRKIQEGNRSFCYLTYLMFAFSTTDSTMFILLLSGLRRMKMGLYPNPYRDDVILTVCSAFAITLLLGSVIYATNKRRYWAAAWVIIIAGQYILYRTGHLILFVQPWIYAIAFLAFLGAATWMDMIGLKWLRAYVEKKKNYIST</sequence>
<protein>
    <submittedName>
        <fullName evidence="2">Uncharacterized protein</fullName>
    </submittedName>
</protein>
<reference evidence="2 3" key="1">
    <citation type="submission" date="2018-12" db="EMBL/GenBank/DDBJ databases">
        <title>Bacillus ochoae sp. nov., Paenibacillus whitsoniae sp. nov., Paenibacillus spiritus sp. nov. Isolated from the Mars Exploration Rover during spacecraft assembly.</title>
        <authorList>
            <person name="Seuylemezian A."/>
            <person name="Vaishampayan P."/>
        </authorList>
    </citation>
    <scope>NUCLEOTIDE SEQUENCE [LARGE SCALE GENOMIC DNA]</scope>
    <source>
        <strain evidence="2 3">MER 54</strain>
    </source>
</reference>
<organism evidence="2 3">
    <name type="scientific">Paenibacillus whitsoniae</name>
    <dbReference type="NCBI Taxonomy" id="2496558"/>
    <lineage>
        <taxon>Bacteria</taxon>
        <taxon>Bacillati</taxon>
        <taxon>Bacillota</taxon>
        <taxon>Bacilli</taxon>
        <taxon>Bacillales</taxon>
        <taxon>Paenibacillaceae</taxon>
        <taxon>Paenibacillus</taxon>
    </lineage>
</organism>
<dbReference type="OrthoDB" id="1680238at2"/>
<dbReference type="AlphaFoldDB" id="A0A430J707"/>
<proteinExistence type="predicted"/>
<feature type="transmembrane region" description="Helical" evidence="1">
    <location>
        <begin position="194"/>
        <end position="213"/>
    </location>
</feature>
<feature type="transmembrane region" description="Helical" evidence="1">
    <location>
        <begin position="6"/>
        <end position="23"/>
    </location>
</feature>
<feature type="transmembrane region" description="Helical" evidence="1">
    <location>
        <begin position="220"/>
        <end position="236"/>
    </location>
</feature>